<evidence type="ECO:0000256" key="5">
    <source>
        <dbReference type="ARBA" id="ARBA00022989"/>
    </source>
</evidence>
<dbReference type="AlphaFoldDB" id="A0A660LC20"/>
<keyword evidence="10" id="KW-1185">Reference proteome</keyword>
<comment type="caution">
    <text evidence="9">The sequence shown here is derived from an EMBL/GenBank/DDBJ whole genome shotgun (WGS) entry which is preliminary data.</text>
</comment>
<dbReference type="OrthoDB" id="9809303at2"/>
<dbReference type="SUPFAM" id="SSF116726">
    <property type="entry name" value="TrkA C-terminal domain-like"/>
    <property type="match status" value="1"/>
</dbReference>
<reference evidence="9 10" key="1">
    <citation type="submission" date="2018-10" db="EMBL/GenBank/DDBJ databases">
        <title>Genomic Encyclopedia of Archaeal and Bacterial Type Strains, Phase II (KMG-II): from individual species to whole genera.</title>
        <authorList>
            <person name="Goeker M."/>
        </authorList>
    </citation>
    <scope>NUCLEOTIDE SEQUENCE [LARGE SCALE GENOMIC DNA]</scope>
    <source>
        <strain evidence="9 10">DSM 14954</strain>
    </source>
</reference>
<evidence type="ECO:0000256" key="1">
    <source>
        <dbReference type="ARBA" id="ARBA00004141"/>
    </source>
</evidence>
<dbReference type="Pfam" id="PF03600">
    <property type="entry name" value="CitMHS"/>
    <property type="match status" value="1"/>
</dbReference>
<dbReference type="PANTHER" id="PTHR43652:SF2">
    <property type="entry name" value="BASIC AMINO ACID ANTIPORTER YFCC-RELATED"/>
    <property type="match status" value="1"/>
</dbReference>
<evidence type="ECO:0000313" key="10">
    <source>
        <dbReference type="Proteomes" id="UP000278962"/>
    </source>
</evidence>
<dbReference type="InterPro" id="IPR036721">
    <property type="entry name" value="RCK_C_sf"/>
</dbReference>
<evidence type="ECO:0000256" key="7">
    <source>
        <dbReference type="SAM" id="Phobius"/>
    </source>
</evidence>
<keyword evidence="6 7" id="KW-0472">Membrane</keyword>
<evidence type="ECO:0000256" key="3">
    <source>
        <dbReference type="ARBA" id="ARBA00022692"/>
    </source>
</evidence>
<keyword evidence="5 7" id="KW-1133">Transmembrane helix</keyword>
<dbReference type="PANTHER" id="PTHR43652">
    <property type="entry name" value="BASIC AMINO ACID ANTIPORTER YFCC-RELATED"/>
    <property type="match status" value="1"/>
</dbReference>
<accession>A0A660LC20</accession>
<evidence type="ECO:0000256" key="6">
    <source>
        <dbReference type="ARBA" id="ARBA00023136"/>
    </source>
</evidence>
<feature type="domain" description="Citrate transporter-like" evidence="8">
    <location>
        <begin position="22"/>
        <end position="490"/>
    </location>
</feature>
<evidence type="ECO:0000313" key="9">
    <source>
        <dbReference type="EMBL" id="RKQ92129.1"/>
    </source>
</evidence>
<dbReference type="Proteomes" id="UP000278962">
    <property type="component" value="Unassembled WGS sequence"/>
</dbReference>
<dbReference type="GO" id="GO:0005886">
    <property type="term" value="C:plasma membrane"/>
    <property type="evidence" value="ECO:0007669"/>
    <property type="project" value="TreeGrafter"/>
</dbReference>
<feature type="transmembrane region" description="Helical" evidence="7">
    <location>
        <begin position="173"/>
        <end position="192"/>
    </location>
</feature>
<dbReference type="GO" id="GO:0006813">
    <property type="term" value="P:potassium ion transport"/>
    <property type="evidence" value="ECO:0007669"/>
    <property type="project" value="InterPro"/>
</dbReference>
<comment type="subcellular location">
    <subcellularLocation>
        <location evidence="1">Membrane</location>
        <topology evidence="1">Multi-pass membrane protein</topology>
    </subcellularLocation>
</comment>
<feature type="transmembrane region" description="Helical" evidence="7">
    <location>
        <begin position="413"/>
        <end position="432"/>
    </location>
</feature>
<keyword evidence="4" id="KW-0677">Repeat</keyword>
<keyword evidence="3 7" id="KW-0812">Transmembrane</keyword>
<evidence type="ECO:0000256" key="4">
    <source>
        <dbReference type="ARBA" id="ARBA00022737"/>
    </source>
</evidence>
<dbReference type="EMBL" id="RBIL01000001">
    <property type="protein sequence ID" value="RKQ92129.1"/>
    <property type="molecule type" value="Genomic_DNA"/>
</dbReference>
<evidence type="ECO:0000259" key="8">
    <source>
        <dbReference type="Pfam" id="PF03600"/>
    </source>
</evidence>
<organism evidence="9 10">
    <name type="scientific">Solirubrobacter pauli</name>
    <dbReference type="NCBI Taxonomy" id="166793"/>
    <lineage>
        <taxon>Bacteria</taxon>
        <taxon>Bacillati</taxon>
        <taxon>Actinomycetota</taxon>
        <taxon>Thermoleophilia</taxon>
        <taxon>Solirubrobacterales</taxon>
        <taxon>Solirubrobacteraceae</taxon>
        <taxon>Solirubrobacter</taxon>
    </lineage>
</organism>
<dbReference type="InterPro" id="IPR051679">
    <property type="entry name" value="DASS-Related_Transporters"/>
</dbReference>
<feature type="transmembrane region" description="Helical" evidence="7">
    <location>
        <begin position="491"/>
        <end position="510"/>
    </location>
</feature>
<feature type="transmembrane region" description="Helical" evidence="7">
    <location>
        <begin position="24"/>
        <end position="40"/>
    </location>
</feature>
<name>A0A660LC20_9ACTN</name>
<feature type="transmembrane region" description="Helical" evidence="7">
    <location>
        <begin position="52"/>
        <end position="74"/>
    </location>
</feature>
<feature type="transmembrane region" description="Helical" evidence="7">
    <location>
        <begin position="452"/>
        <end position="479"/>
    </location>
</feature>
<feature type="transmembrane region" description="Helical" evidence="7">
    <location>
        <begin position="136"/>
        <end position="161"/>
    </location>
</feature>
<evidence type="ECO:0000256" key="2">
    <source>
        <dbReference type="ARBA" id="ARBA00022448"/>
    </source>
</evidence>
<feature type="transmembrane region" description="Helical" evidence="7">
    <location>
        <begin position="363"/>
        <end position="381"/>
    </location>
</feature>
<dbReference type="RefSeq" id="WP_121249853.1">
    <property type="nucleotide sequence ID" value="NZ_RBIL01000001.1"/>
</dbReference>
<feature type="transmembrane region" description="Helical" evidence="7">
    <location>
        <begin position="94"/>
        <end position="115"/>
    </location>
</feature>
<gene>
    <name evidence="9" type="ORF">C8N24_1968</name>
</gene>
<feature type="transmembrane region" description="Helical" evidence="7">
    <location>
        <begin position="530"/>
        <end position="549"/>
    </location>
</feature>
<protein>
    <submittedName>
        <fullName evidence="9">Citrate transporter</fullName>
    </submittedName>
</protein>
<sequence>MTALAAVLVVATLAAMASNRVDPVVALLVALVFAGVVGLAEPQALAAGLSNAGVITVAGMLVIAQGIVQTGVVARVTWGLLAATKTARGALGRLSLPIGVGSALINTTPLVAMLIPATRQLEQTRRIPAREVLLPIAHITTLAGSVTLIGTSSNLVIAGLADERGVGMSMLSFAPVALPVAIVGGVVIFLTASRTLRGTTAHERQEKEWRVEIPVASAALATDRRAADLGIARTREYELTSIRRWGTNQAPDTPIEAGDVLVFDATEGGVSALWEVPLFGLSAHKLFAVSVSAGEGATLHDFERDGSLRIIAARTREPLHETRLDPGETCFVSADDRTAVARNPAVALWQDVAYRAPQPAKTGIALAILATVIVAASFGLAPAELAASGGATLMVITGVISPRSAANALQPKVLALLAGSIGLGAVVVSSGLAGRIADAIGGLSDGRLGTLIVLAVVTTVLTNLVTNAATASILTPVAISVAREAGIDPTTTLALLGTCVSLTLLNPFSHQSNVMVMRPGGYTGAVFARFGMPVLVACLAAACGVAYALS</sequence>
<keyword evidence="2" id="KW-0813">Transport</keyword>
<proteinExistence type="predicted"/>
<dbReference type="InterPro" id="IPR004680">
    <property type="entry name" value="Cit_transptr-like_dom"/>
</dbReference>
<dbReference type="GO" id="GO:0055085">
    <property type="term" value="P:transmembrane transport"/>
    <property type="evidence" value="ECO:0007669"/>
    <property type="project" value="InterPro"/>
</dbReference>